<protein>
    <submittedName>
        <fullName evidence="8">Integral membrane protein</fullName>
    </submittedName>
</protein>
<evidence type="ECO:0000256" key="1">
    <source>
        <dbReference type="ARBA" id="ARBA00004429"/>
    </source>
</evidence>
<feature type="transmembrane region" description="Helical" evidence="7">
    <location>
        <begin position="113"/>
        <end position="135"/>
    </location>
</feature>
<keyword evidence="4 7" id="KW-0812">Transmembrane</keyword>
<keyword evidence="2" id="KW-0813">Transport</keyword>
<feature type="transmembrane region" description="Helical" evidence="7">
    <location>
        <begin position="227"/>
        <end position="247"/>
    </location>
</feature>
<evidence type="ECO:0000313" key="9">
    <source>
        <dbReference type="Proteomes" id="UP000053859"/>
    </source>
</evidence>
<sequence>MTTLIRSAGPRHARLPEYGPSRRIYLPRLADAAASSMATYTIPLLVLATTDSASLTGIAFMLAWVPRLSTFGMAGSAVDRFGAARVFRLAATARAGVVGLAALVLAFAQGHTATVVVMLLAACTGFLTEFSYIAAESVGAEASREAADGAHRVQSVLLGIDQGAALAGPAAGGLLLQWTGSTGMLAAIGGLSLLAAAVTPRVRGARSTAAMSLADSLRTGWSTLRELPALAFLVVGLALSNLALGVLEAAVPVILVKQLGHTSASVGVVWSVAAAASLAAIAVCRFAIDRWGLSSVGRFAACVASVTCFALAQADAYPTYLLLIAAFMAGDGVLTVVLRTLRSRLIPAEVFGSTLSLTVLILLLPYPLAGILVATTSPAALDHVITACAVLQALGLALAFTVTKGPRTRSGGRHRKSRP</sequence>
<dbReference type="InterPro" id="IPR036259">
    <property type="entry name" value="MFS_trans_sf"/>
</dbReference>
<dbReference type="AlphaFoldDB" id="A0A0K8PWM5"/>
<feature type="transmembrane region" description="Helical" evidence="7">
    <location>
        <begin position="267"/>
        <end position="288"/>
    </location>
</feature>
<dbReference type="RefSeq" id="WP_059423057.1">
    <property type="nucleotide sequence ID" value="NZ_DF968410.1"/>
</dbReference>
<evidence type="ECO:0000256" key="2">
    <source>
        <dbReference type="ARBA" id="ARBA00022448"/>
    </source>
</evidence>
<feature type="transmembrane region" description="Helical" evidence="7">
    <location>
        <begin position="320"/>
        <end position="338"/>
    </location>
</feature>
<evidence type="ECO:0000256" key="7">
    <source>
        <dbReference type="SAM" id="Phobius"/>
    </source>
</evidence>
<name>A0A0K8PWM5_STRAJ</name>
<keyword evidence="9" id="KW-1185">Reference proteome</keyword>
<reference evidence="8" key="1">
    <citation type="journal article" date="2015" name="Genome Announc.">
        <title>Draft Genome Sequence of Thiostrepton-Producing Streptomyces azureus ATCC 14921.</title>
        <authorList>
            <person name="Sakihara K."/>
            <person name="Maeda J."/>
            <person name="Tashiro K."/>
            <person name="Fujino Y."/>
            <person name="Kuhara S."/>
            <person name="Ohshima T."/>
            <person name="Ogata S."/>
            <person name="Doi K."/>
        </authorList>
    </citation>
    <scope>NUCLEOTIDE SEQUENCE [LARGE SCALE GENOMIC DNA]</scope>
    <source>
        <strain evidence="8">ATCC14921</strain>
    </source>
</reference>
<evidence type="ECO:0000313" key="8">
    <source>
        <dbReference type="EMBL" id="GAP52123.1"/>
    </source>
</evidence>
<keyword evidence="3" id="KW-1003">Cell membrane</keyword>
<feature type="transmembrane region" description="Helical" evidence="7">
    <location>
        <begin position="44"/>
        <end position="65"/>
    </location>
</feature>
<dbReference type="InterPro" id="IPR011701">
    <property type="entry name" value="MFS"/>
</dbReference>
<organism evidence="8 9">
    <name type="scientific">Streptomyces azureus</name>
    <dbReference type="NCBI Taxonomy" id="146537"/>
    <lineage>
        <taxon>Bacteria</taxon>
        <taxon>Bacillati</taxon>
        <taxon>Actinomycetota</taxon>
        <taxon>Actinomycetes</taxon>
        <taxon>Kitasatosporales</taxon>
        <taxon>Streptomycetaceae</taxon>
        <taxon>Streptomyces</taxon>
    </lineage>
</organism>
<feature type="transmembrane region" description="Helical" evidence="7">
    <location>
        <begin position="184"/>
        <end position="202"/>
    </location>
</feature>
<feature type="transmembrane region" description="Helical" evidence="7">
    <location>
        <begin position="86"/>
        <end position="107"/>
    </location>
</feature>
<proteinExistence type="predicted"/>
<dbReference type="Proteomes" id="UP000053859">
    <property type="component" value="Unassembled WGS sequence"/>
</dbReference>
<evidence type="ECO:0000256" key="6">
    <source>
        <dbReference type="ARBA" id="ARBA00023136"/>
    </source>
</evidence>
<evidence type="ECO:0000256" key="4">
    <source>
        <dbReference type="ARBA" id="ARBA00022692"/>
    </source>
</evidence>
<feature type="transmembrane region" description="Helical" evidence="7">
    <location>
        <begin position="350"/>
        <end position="372"/>
    </location>
</feature>
<dbReference type="PANTHER" id="PTHR23513:SF9">
    <property type="entry name" value="ENTEROBACTIN EXPORTER ENTS"/>
    <property type="match status" value="1"/>
</dbReference>
<dbReference type="Pfam" id="PF07690">
    <property type="entry name" value="MFS_1"/>
    <property type="match status" value="1"/>
</dbReference>
<comment type="subcellular location">
    <subcellularLocation>
        <location evidence="1">Cell inner membrane</location>
        <topology evidence="1">Multi-pass membrane protein</topology>
    </subcellularLocation>
</comment>
<dbReference type="PANTHER" id="PTHR23513">
    <property type="entry name" value="INTEGRAL MEMBRANE EFFLUX PROTEIN-RELATED"/>
    <property type="match status" value="1"/>
</dbReference>
<dbReference type="PATRIC" id="fig|146537.3.peg.7362"/>
<dbReference type="GO" id="GO:0005886">
    <property type="term" value="C:plasma membrane"/>
    <property type="evidence" value="ECO:0007669"/>
    <property type="project" value="UniProtKB-SubCell"/>
</dbReference>
<evidence type="ECO:0000256" key="3">
    <source>
        <dbReference type="ARBA" id="ARBA00022475"/>
    </source>
</evidence>
<dbReference type="SUPFAM" id="SSF103473">
    <property type="entry name" value="MFS general substrate transporter"/>
    <property type="match status" value="1"/>
</dbReference>
<dbReference type="EMBL" id="DF968410">
    <property type="protein sequence ID" value="GAP52123.1"/>
    <property type="molecule type" value="Genomic_DNA"/>
</dbReference>
<accession>A0A0K8PWM5</accession>
<keyword evidence="6 7" id="KW-0472">Membrane</keyword>
<keyword evidence="5 7" id="KW-1133">Transmembrane helix</keyword>
<evidence type="ECO:0000256" key="5">
    <source>
        <dbReference type="ARBA" id="ARBA00022989"/>
    </source>
</evidence>
<dbReference type="Gene3D" id="1.20.1250.20">
    <property type="entry name" value="MFS general substrate transporter like domains"/>
    <property type="match status" value="1"/>
</dbReference>
<dbReference type="OrthoDB" id="4328268at2"/>
<feature type="transmembrane region" description="Helical" evidence="7">
    <location>
        <begin position="295"/>
        <end position="314"/>
    </location>
</feature>
<gene>
    <name evidence="8" type="ORF">SAZU_6996</name>
</gene>
<dbReference type="GO" id="GO:0022857">
    <property type="term" value="F:transmembrane transporter activity"/>
    <property type="evidence" value="ECO:0007669"/>
    <property type="project" value="InterPro"/>
</dbReference>
<feature type="transmembrane region" description="Helical" evidence="7">
    <location>
        <begin position="384"/>
        <end position="403"/>
    </location>
</feature>